<dbReference type="PANTHER" id="PTHR37937:SF1">
    <property type="entry name" value="CONJUGATIVE TRANSFER: DNA TRANSPORT"/>
    <property type="match status" value="1"/>
</dbReference>
<feature type="transmembrane region" description="Helical" evidence="8">
    <location>
        <begin position="537"/>
        <end position="558"/>
    </location>
</feature>
<evidence type="ECO:0000313" key="10">
    <source>
        <dbReference type="Proteomes" id="UP000503447"/>
    </source>
</evidence>
<evidence type="ECO:0000256" key="1">
    <source>
        <dbReference type="ARBA" id="ARBA00004651"/>
    </source>
</evidence>
<evidence type="ECO:0000256" key="4">
    <source>
        <dbReference type="ARBA" id="ARBA00022692"/>
    </source>
</evidence>
<evidence type="ECO:0000313" key="9">
    <source>
        <dbReference type="EMBL" id="QJW94190.1"/>
    </source>
</evidence>
<dbReference type="Proteomes" id="UP000503447">
    <property type="component" value="Chromosome"/>
</dbReference>
<dbReference type="InterPro" id="IPR027417">
    <property type="entry name" value="P-loop_NTPase"/>
</dbReference>
<gene>
    <name evidence="9" type="ORF">FTUN_1709</name>
</gene>
<keyword evidence="10" id="KW-1185">Reference proteome</keyword>
<dbReference type="SUPFAM" id="SSF52540">
    <property type="entry name" value="P-loop containing nucleoside triphosphate hydrolases"/>
    <property type="match status" value="1"/>
</dbReference>
<dbReference type="GO" id="GO:0005886">
    <property type="term" value="C:plasma membrane"/>
    <property type="evidence" value="ECO:0007669"/>
    <property type="project" value="UniProtKB-SubCell"/>
</dbReference>
<proteinExistence type="inferred from homology"/>
<evidence type="ECO:0000256" key="2">
    <source>
        <dbReference type="ARBA" id="ARBA00008806"/>
    </source>
</evidence>
<accession>A0A6M5YLG7</accession>
<keyword evidence="4 8" id="KW-0812">Transmembrane</keyword>
<comment type="subcellular location">
    <subcellularLocation>
        <location evidence="1">Cell membrane</location>
        <topology evidence="1">Multi-pass membrane protein</topology>
    </subcellularLocation>
</comment>
<dbReference type="Gene3D" id="3.40.50.300">
    <property type="entry name" value="P-loop containing nucleotide triphosphate hydrolases"/>
    <property type="match status" value="1"/>
</dbReference>
<reference evidence="10" key="1">
    <citation type="submission" date="2020-05" db="EMBL/GenBank/DDBJ databases">
        <title>Frigoriglobus tundricola gen. nov., sp. nov., a psychrotolerant cellulolytic planctomycete of the family Gemmataceae with two divergent copies of 16S rRNA gene.</title>
        <authorList>
            <person name="Kulichevskaya I.S."/>
            <person name="Ivanova A.A."/>
            <person name="Naumoff D.G."/>
            <person name="Beletsky A.V."/>
            <person name="Rijpstra W.I.C."/>
            <person name="Sinninghe Damste J.S."/>
            <person name="Mardanov A.V."/>
            <person name="Ravin N.V."/>
            <person name="Dedysh S.N."/>
        </authorList>
    </citation>
    <scope>NUCLEOTIDE SEQUENCE [LARGE SCALE GENOMIC DNA]</scope>
    <source>
        <strain evidence="10">PL17</strain>
    </source>
</reference>
<feature type="region of interest" description="Disordered" evidence="7">
    <location>
        <begin position="453"/>
        <end position="479"/>
    </location>
</feature>
<keyword evidence="5 8" id="KW-1133">Transmembrane helix</keyword>
<dbReference type="EMBL" id="CP053452">
    <property type="protein sequence ID" value="QJW94190.1"/>
    <property type="molecule type" value="Genomic_DNA"/>
</dbReference>
<keyword evidence="6 8" id="KW-0472">Membrane</keyword>
<dbReference type="InterPro" id="IPR051539">
    <property type="entry name" value="T4SS-coupling_protein"/>
</dbReference>
<comment type="similarity">
    <text evidence="2">Belongs to the VirD4/TraG family.</text>
</comment>
<name>A0A6M5YLG7_9BACT</name>
<organism evidence="9 10">
    <name type="scientific">Frigoriglobus tundricola</name>
    <dbReference type="NCBI Taxonomy" id="2774151"/>
    <lineage>
        <taxon>Bacteria</taxon>
        <taxon>Pseudomonadati</taxon>
        <taxon>Planctomycetota</taxon>
        <taxon>Planctomycetia</taxon>
        <taxon>Gemmatales</taxon>
        <taxon>Gemmataceae</taxon>
        <taxon>Frigoriglobus</taxon>
    </lineage>
</organism>
<dbReference type="KEGG" id="ftj:FTUN_1709"/>
<feature type="transmembrane region" description="Helical" evidence="8">
    <location>
        <begin position="12"/>
        <end position="38"/>
    </location>
</feature>
<dbReference type="Pfam" id="PF02534">
    <property type="entry name" value="T4SS-DNA_transf"/>
    <property type="match status" value="1"/>
</dbReference>
<sequence>MTRLLQLASCLTIGYSAALLCIIVPYLWVVPIVLTIALSSRRVVRLSSHGTARWADAYRDIKHLLWGSGIILGYVPGRIALREGFRALWNNEPGCCSTFLTSLRRKQPPRIVRLTDAVHVLCCAPTGAGKGQSIVLPHITTCIDSMVIIDPKKENWKFSAAMRERMNHKVIVLDPMGDGHSFNTLDLIDPESETAIDDIRAASEALIVKTGHEHDLHWNASAEVMISGLTAACVAYASKDDRNYQTVRSLLTNNEKRQAVVQLMQTSDKFGGILARLGAQIAQFEGKELASVLTSANRHLNFMDSPAIARCMKSSDFDPGDLNTGRMTIYCVVPPEYQRSLAPLQRLWLTSLLRVVVKGGELKRKVSFVCDEAASLGHLEIMDDAVDKYRSYGVRLLLIYQTLSQLQLCWPDGRDQTVLGNCTQVFFGINHLPTAEYIANRLGDFTQIVTNGGTNQSTSRQSGEKSGSVSHTSGSNQGWNQAGRKLLMASEIMQLNQRQAITFHPGVPPIMSWLVRFYEGFRTENGMGVFRVLMDTLSLLVLAIIVAAISTAMAIHGVK</sequence>
<dbReference type="RefSeq" id="WP_171470234.1">
    <property type="nucleotide sequence ID" value="NZ_CP053452.2"/>
</dbReference>
<keyword evidence="3" id="KW-1003">Cell membrane</keyword>
<evidence type="ECO:0000256" key="5">
    <source>
        <dbReference type="ARBA" id="ARBA00022989"/>
    </source>
</evidence>
<dbReference type="CDD" id="cd01127">
    <property type="entry name" value="TrwB_TraG_TraD_VirD4"/>
    <property type="match status" value="1"/>
</dbReference>
<evidence type="ECO:0000256" key="8">
    <source>
        <dbReference type="SAM" id="Phobius"/>
    </source>
</evidence>
<dbReference type="AlphaFoldDB" id="A0A6M5YLG7"/>
<dbReference type="PANTHER" id="PTHR37937">
    <property type="entry name" value="CONJUGATIVE TRANSFER: DNA TRANSPORT"/>
    <property type="match status" value="1"/>
</dbReference>
<dbReference type="InterPro" id="IPR003688">
    <property type="entry name" value="TraG/VirD4"/>
</dbReference>
<evidence type="ECO:0000256" key="7">
    <source>
        <dbReference type="SAM" id="MobiDB-lite"/>
    </source>
</evidence>
<evidence type="ECO:0000256" key="6">
    <source>
        <dbReference type="ARBA" id="ARBA00023136"/>
    </source>
</evidence>
<evidence type="ECO:0000256" key="3">
    <source>
        <dbReference type="ARBA" id="ARBA00022475"/>
    </source>
</evidence>
<protein>
    <submittedName>
        <fullName evidence="9">Conjugal transfer coupling protein TraG</fullName>
    </submittedName>
</protein>